<dbReference type="InterPro" id="IPR008257">
    <property type="entry name" value="Pept_M19"/>
</dbReference>
<dbReference type="InterPro" id="IPR032466">
    <property type="entry name" value="Metal_Hydrolase"/>
</dbReference>
<dbReference type="PROSITE" id="PS51365">
    <property type="entry name" value="RENAL_DIPEPTIDASE_2"/>
    <property type="match status" value="1"/>
</dbReference>
<name>A0A398B7A9_9BACI</name>
<dbReference type="Gene3D" id="3.20.20.140">
    <property type="entry name" value="Metal-dependent hydrolases"/>
    <property type="match status" value="1"/>
</dbReference>
<evidence type="ECO:0000313" key="1">
    <source>
        <dbReference type="EMBL" id="RID85845.1"/>
    </source>
</evidence>
<gene>
    <name evidence="1" type="ORF">D1970_09985</name>
</gene>
<dbReference type="AlphaFoldDB" id="A0A398B7A9"/>
<dbReference type="Proteomes" id="UP000265816">
    <property type="component" value="Unassembled WGS sequence"/>
</dbReference>
<dbReference type="GO" id="GO:0070573">
    <property type="term" value="F:metallodipeptidase activity"/>
    <property type="evidence" value="ECO:0007669"/>
    <property type="project" value="InterPro"/>
</dbReference>
<comment type="caution">
    <text evidence="1">The sequence shown here is derived from an EMBL/GenBank/DDBJ whole genome shotgun (WGS) entry which is preliminary data.</text>
</comment>
<keyword evidence="2" id="KW-1185">Reference proteome</keyword>
<accession>A0A398B7A9</accession>
<dbReference type="PANTHER" id="PTHR10443">
    <property type="entry name" value="MICROSOMAL DIPEPTIDASE"/>
    <property type="match status" value="1"/>
</dbReference>
<organism evidence="1 2">
    <name type="scientific">Mesobacillus zeae</name>
    <dbReference type="NCBI Taxonomy" id="1917180"/>
    <lineage>
        <taxon>Bacteria</taxon>
        <taxon>Bacillati</taxon>
        <taxon>Bacillota</taxon>
        <taxon>Bacilli</taxon>
        <taxon>Bacillales</taxon>
        <taxon>Bacillaceae</taxon>
        <taxon>Mesobacillus</taxon>
    </lineage>
</organism>
<dbReference type="RefSeq" id="WP_119112698.1">
    <property type="nucleotide sequence ID" value="NZ_CBCSEO010000002.1"/>
</dbReference>
<dbReference type="GO" id="GO:0006508">
    <property type="term" value="P:proteolysis"/>
    <property type="evidence" value="ECO:0007669"/>
    <property type="project" value="InterPro"/>
</dbReference>
<reference evidence="1 2" key="1">
    <citation type="submission" date="2018-08" db="EMBL/GenBank/DDBJ databases">
        <title>Bacillus jemisoniae sp. nov., Bacillus chryseoplanitiae sp. nov., Bacillus resnikiae sp. nov., and Bacillus frankliniae sp. nov., isolated from Viking spacecraft and associated surfaces.</title>
        <authorList>
            <person name="Seuylemezian A."/>
            <person name="Vaishampayan P."/>
        </authorList>
    </citation>
    <scope>NUCLEOTIDE SEQUENCE [LARGE SCALE GENOMIC DNA]</scope>
    <source>
        <strain evidence="1 2">JJ-247</strain>
    </source>
</reference>
<evidence type="ECO:0000313" key="2">
    <source>
        <dbReference type="Proteomes" id="UP000265816"/>
    </source>
</evidence>
<proteinExistence type="predicted"/>
<dbReference type="CDD" id="cd01301">
    <property type="entry name" value="rDP_like"/>
    <property type="match status" value="1"/>
</dbReference>
<dbReference type="PANTHER" id="PTHR10443:SF12">
    <property type="entry name" value="DIPEPTIDASE"/>
    <property type="match status" value="1"/>
</dbReference>
<sequence>MEIIDLHCDVLLKLQLSGGKMRFENDNQLDANKHRLQAGKVKVQAFAIFIEPEIEQEEKWAAALGQVALFHNEVLGRNPEMKQIHSWSDFASLKEGEIGAFLTLEGVDTIGNDINKLAELHKKGVLSVGLTWNNANLAADGAGEPRGAGLTLFGKEIVQFNNRQKILTDVSHLSEQAFWDVMECADFPIASHSNSRYLCNHPRNLTGNQANALFRNDGMLHVVFNPPFLTETEVAGIQDVIRHIDYFCSLGGVENIGFGSDFDGISEHVIGLENSSKYQNLINELLKHFSEDDVRGFASRNFIEHLPK</sequence>
<dbReference type="SUPFAM" id="SSF51556">
    <property type="entry name" value="Metallo-dependent hydrolases"/>
    <property type="match status" value="1"/>
</dbReference>
<dbReference type="OrthoDB" id="9804920at2"/>
<dbReference type="Pfam" id="PF01244">
    <property type="entry name" value="Peptidase_M19"/>
    <property type="match status" value="1"/>
</dbReference>
<protein>
    <submittedName>
        <fullName evidence="1">Membrane dipeptidase</fullName>
    </submittedName>
</protein>
<dbReference type="EMBL" id="QWVT01000015">
    <property type="protein sequence ID" value="RID85845.1"/>
    <property type="molecule type" value="Genomic_DNA"/>
</dbReference>